<dbReference type="SUPFAM" id="SSF52833">
    <property type="entry name" value="Thioredoxin-like"/>
    <property type="match status" value="1"/>
</dbReference>
<dbReference type="EMBL" id="JBHSBW010000007">
    <property type="protein sequence ID" value="MFC4210057.1"/>
    <property type="molecule type" value="Genomic_DNA"/>
</dbReference>
<sequence length="172" mass="19876">MMKESIPNIYSFKVKKINGEDQLLSAYRNKVILIVNTASECGFTPQLGELQQLKNEINHPDFEILGFPTNDFGKQEPLSGNDLSSFCEINHGVKFPVFEKIMVRGAHAHPLYQFLSDKKLNTKINSVPRWNFHKYLINKKGEVEDYFFPFTKPLSAKLKKKILRLLEQNTTK</sequence>
<comment type="similarity">
    <text evidence="1 4">Belongs to the glutathione peroxidase family.</text>
</comment>
<dbReference type="PRINTS" id="PR01011">
    <property type="entry name" value="GLUTPROXDASE"/>
</dbReference>
<evidence type="ECO:0000256" key="1">
    <source>
        <dbReference type="ARBA" id="ARBA00006926"/>
    </source>
</evidence>
<dbReference type="Pfam" id="PF00255">
    <property type="entry name" value="GSHPx"/>
    <property type="match status" value="1"/>
</dbReference>
<evidence type="ECO:0000313" key="5">
    <source>
        <dbReference type="EMBL" id="MFC4210057.1"/>
    </source>
</evidence>
<dbReference type="PANTHER" id="PTHR11592">
    <property type="entry name" value="GLUTATHIONE PEROXIDASE"/>
    <property type="match status" value="1"/>
</dbReference>
<dbReference type="InterPro" id="IPR000889">
    <property type="entry name" value="Glutathione_peroxidase"/>
</dbReference>
<dbReference type="InterPro" id="IPR036249">
    <property type="entry name" value="Thioredoxin-like_sf"/>
</dbReference>
<keyword evidence="2 4" id="KW-0575">Peroxidase</keyword>
<keyword evidence="3 4" id="KW-0560">Oxidoreductase</keyword>
<dbReference type="InterPro" id="IPR029759">
    <property type="entry name" value="GPX_AS"/>
</dbReference>
<dbReference type="GO" id="GO:0004601">
    <property type="term" value="F:peroxidase activity"/>
    <property type="evidence" value="ECO:0007669"/>
    <property type="project" value="UniProtKB-KW"/>
</dbReference>
<dbReference type="CDD" id="cd00340">
    <property type="entry name" value="GSH_Peroxidase"/>
    <property type="match status" value="1"/>
</dbReference>
<evidence type="ECO:0000256" key="4">
    <source>
        <dbReference type="RuleBase" id="RU000499"/>
    </source>
</evidence>
<dbReference type="PANTHER" id="PTHR11592:SF78">
    <property type="entry name" value="GLUTATHIONE PEROXIDASE"/>
    <property type="match status" value="1"/>
</dbReference>
<dbReference type="Gene3D" id="3.40.30.10">
    <property type="entry name" value="Glutaredoxin"/>
    <property type="match status" value="1"/>
</dbReference>
<comment type="caution">
    <text evidence="5">The sequence shown here is derived from an EMBL/GenBank/DDBJ whole genome shotgun (WGS) entry which is preliminary data.</text>
</comment>
<organism evidence="5 6">
    <name type="scientific">Pedobacter lithocola</name>
    <dbReference type="NCBI Taxonomy" id="1908239"/>
    <lineage>
        <taxon>Bacteria</taxon>
        <taxon>Pseudomonadati</taxon>
        <taxon>Bacteroidota</taxon>
        <taxon>Sphingobacteriia</taxon>
        <taxon>Sphingobacteriales</taxon>
        <taxon>Sphingobacteriaceae</taxon>
        <taxon>Pedobacter</taxon>
    </lineage>
</organism>
<evidence type="ECO:0000256" key="3">
    <source>
        <dbReference type="ARBA" id="ARBA00023002"/>
    </source>
</evidence>
<reference evidence="6" key="1">
    <citation type="journal article" date="2019" name="Int. J. Syst. Evol. Microbiol.">
        <title>The Global Catalogue of Microorganisms (GCM) 10K type strain sequencing project: providing services to taxonomists for standard genome sequencing and annotation.</title>
        <authorList>
            <consortium name="The Broad Institute Genomics Platform"/>
            <consortium name="The Broad Institute Genome Sequencing Center for Infectious Disease"/>
            <person name="Wu L."/>
            <person name="Ma J."/>
        </authorList>
    </citation>
    <scope>NUCLEOTIDE SEQUENCE [LARGE SCALE GENOMIC DNA]</scope>
    <source>
        <strain evidence="6">CCM 8691</strain>
    </source>
</reference>
<accession>A0ABV8P730</accession>
<name>A0ABV8P730_9SPHI</name>
<dbReference type="PROSITE" id="PS00460">
    <property type="entry name" value="GLUTATHIONE_PEROXID_1"/>
    <property type="match status" value="1"/>
</dbReference>
<evidence type="ECO:0000313" key="6">
    <source>
        <dbReference type="Proteomes" id="UP001595789"/>
    </source>
</evidence>
<dbReference type="Proteomes" id="UP001595789">
    <property type="component" value="Unassembled WGS sequence"/>
</dbReference>
<gene>
    <name evidence="5" type="ORF">ACFOWA_02610</name>
</gene>
<dbReference type="PIRSF" id="PIRSF000303">
    <property type="entry name" value="Glutathion_perox"/>
    <property type="match status" value="1"/>
</dbReference>
<dbReference type="PROSITE" id="PS51355">
    <property type="entry name" value="GLUTATHIONE_PEROXID_3"/>
    <property type="match status" value="1"/>
</dbReference>
<keyword evidence="6" id="KW-1185">Reference proteome</keyword>
<protein>
    <recommendedName>
        <fullName evidence="4">Glutathione peroxidase</fullName>
    </recommendedName>
</protein>
<evidence type="ECO:0000256" key="2">
    <source>
        <dbReference type="ARBA" id="ARBA00022559"/>
    </source>
</evidence>
<dbReference type="RefSeq" id="WP_378981494.1">
    <property type="nucleotide sequence ID" value="NZ_JBHSBW010000007.1"/>
</dbReference>
<proteinExistence type="inferred from homology"/>